<dbReference type="InterPro" id="IPR007060">
    <property type="entry name" value="FtsL/DivIC"/>
</dbReference>
<keyword evidence="4" id="KW-1185">Reference proteome</keyword>
<dbReference type="PANTHER" id="PTHR40027:SF1">
    <property type="entry name" value="CELL DIVISION PROTEIN DIVIC"/>
    <property type="match status" value="1"/>
</dbReference>
<organism evidence="3 4">
    <name type="scientific">Salipaludibacillus agaradhaerens</name>
    <name type="common">Bacillus agaradhaerens</name>
    <dbReference type="NCBI Taxonomy" id="76935"/>
    <lineage>
        <taxon>Bacteria</taxon>
        <taxon>Bacillati</taxon>
        <taxon>Bacillota</taxon>
        <taxon>Bacilli</taxon>
        <taxon>Bacillales</taxon>
        <taxon>Bacillaceae</taxon>
    </lineage>
</organism>
<evidence type="ECO:0000313" key="3">
    <source>
        <dbReference type="EMBL" id="MCR6098399.1"/>
    </source>
</evidence>
<dbReference type="Pfam" id="PF04977">
    <property type="entry name" value="DivIC"/>
    <property type="match status" value="1"/>
</dbReference>
<keyword evidence="2" id="KW-1133">Transmembrane helix</keyword>
<dbReference type="Proteomes" id="UP001057753">
    <property type="component" value="Unassembled WGS sequence"/>
</dbReference>
<dbReference type="RefSeq" id="WP_257822710.1">
    <property type="nucleotide sequence ID" value="NZ_JABXYM010000001.1"/>
</dbReference>
<proteinExistence type="predicted"/>
<accession>A0A9Q4B4X7</accession>
<dbReference type="PANTHER" id="PTHR40027">
    <property type="entry name" value="CELL DIVISION PROTEIN DIVIC"/>
    <property type="match status" value="1"/>
</dbReference>
<comment type="caution">
    <text evidence="3">The sequence shown here is derived from an EMBL/GenBank/DDBJ whole genome shotgun (WGS) entry which is preliminary data.</text>
</comment>
<gene>
    <name evidence="3" type="ORF">HXA33_17935</name>
</gene>
<keyword evidence="2" id="KW-0812">Transmembrane</keyword>
<evidence type="ECO:0000313" key="4">
    <source>
        <dbReference type="Proteomes" id="UP001057753"/>
    </source>
</evidence>
<protein>
    <submittedName>
        <fullName evidence="3">Septum formation initiator family protein</fullName>
    </submittedName>
</protein>
<evidence type="ECO:0000256" key="1">
    <source>
        <dbReference type="SAM" id="Coils"/>
    </source>
</evidence>
<keyword evidence="1" id="KW-0175">Coiled coil</keyword>
<feature type="coiled-coil region" evidence="1">
    <location>
        <begin position="63"/>
        <end position="90"/>
    </location>
</feature>
<dbReference type="InterPro" id="IPR039076">
    <property type="entry name" value="DivIC"/>
</dbReference>
<dbReference type="GO" id="GO:0051301">
    <property type="term" value="P:cell division"/>
    <property type="evidence" value="ECO:0007669"/>
    <property type="project" value="InterPro"/>
</dbReference>
<feature type="transmembrane region" description="Helical" evidence="2">
    <location>
        <begin position="38"/>
        <end position="57"/>
    </location>
</feature>
<name>A0A9Q4B4X7_SALAG</name>
<evidence type="ECO:0000256" key="2">
    <source>
        <dbReference type="SAM" id="Phobius"/>
    </source>
</evidence>
<sequence length="128" mass="15213">MQQDNQKKIRRLTSEYMEKQVQMEEQRLRRQKGLVRRLSVFAVVFLIILGAGGSVLYQQHVSIQKQQETNESLEEELVVREKEASQLEQEIKWLNDPEYIAELARRDYFLTQDGEILFQLPRQSTDDN</sequence>
<reference evidence="3" key="1">
    <citation type="submission" date="2020-06" db="EMBL/GenBank/DDBJ databases">
        <title>Insight into the genomes of haloalkaliphilic bacilli from Kenyan soda lakes.</title>
        <authorList>
            <person name="Mwirichia R."/>
            <person name="Villamizar G.C."/>
            <person name="Poehlein A."/>
            <person name="Mugweru J."/>
            <person name="Kipnyargis A."/>
            <person name="Kiplimo D."/>
            <person name="Orwa P."/>
            <person name="Daniel R."/>
        </authorList>
    </citation>
    <scope>NUCLEOTIDE SEQUENCE</scope>
    <source>
        <strain evidence="3">B1096_S55</strain>
    </source>
</reference>
<dbReference type="EMBL" id="JABXYM010000001">
    <property type="protein sequence ID" value="MCR6098399.1"/>
    <property type="molecule type" value="Genomic_DNA"/>
</dbReference>
<dbReference type="AlphaFoldDB" id="A0A9Q4B4X7"/>
<keyword evidence="2" id="KW-0472">Membrane</keyword>